<name>A0AAD3M6V4_LATJO</name>
<evidence type="ECO:0008006" key="4">
    <source>
        <dbReference type="Google" id="ProtNLM"/>
    </source>
</evidence>
<dbReference type="AlphaFoldDB" id="A0AAD3M6V4"/>
<reference evidence="2" key="1">
    <citation type="submission" date="2022-08" db="EMBL/GenBank/DDBJ databases">
        <title>Genome sequencing of akame (Lates japonicus).</title>
        <authorList>
            <person name="Hashiguchi Y."/>
            <person name="Takahashi H."/>
        </authorList>
    </citation>
    <scope>NUCLEOTIDE SEQUENCE</scope>
    <source>
        <strain evidence="2">Kochi</strain>
    </source>
</reference>
<dbReference type="SUPFAM" id="SSF54001">
    <property type="entry name" value="Cysteine proteinases"/>
    <property type="match status" value="1"/>
</dbReference>
<protein>
    <recommendedName>
        <fullName evidence="4">Integrase zinc-binding domain-containing protein</fullName>
    </recommendedName>
</protein>
<gene>
    <name evidence="2" type="ORF">AKAME5_000254700</name>
</gene>
<sequence length="168" mass="19346">MEAILEERYNNPGTRNHNGVRSTRDGVVAAYHLHITIKKDVADWIKCCHHYQLNDPIKTVAPVLHPIKVNEAREVVGMDLIGPLRQTARKTNILFLVPGLRRLAKTSVPRQASDGNCCRIFMLMYAICICTGTVFDFLESDMPSIRKWWCFKLMERFFIEGHGQHFAY</sequence>
<accession>A0AAD3M6V4</accession>
<dbReference type="Gene3D" id="3.40.395.10">
    <property type="entry name" value="Adenoviral Proteinase, Chain A"/>
    <property type="match status" value="1"/>
</dbReference>
<comment type="caution">
    <text evidence="2">The sequence shown here is derived from an EMBL/GenBank/DDBJ whole genome shotgun (WGS) entry which is preliminary data.</text>
</comment>
<dbReference type="Proteomes" id="UP001279410">
    <property type="component" value="Unassembled WGS sequence"/>
</dbReference>
<keyword evidence="3" id="KW-1185">Reference proteome</keyword>
<evidence type="ECO:0000313" key="2">
    <source>
        <dbReference type="EMBL" id="GLD48592.1"/>
    </source>
</evidence>
<feature type="region of interest" description="Disordered" evidence="1">
    <location>
        <begin position="1"/>
        <end position="21"/>
    </location>
</feature>
<dbReference type="InterPro" id="IPR038765">
    <property type="entry name" value="Papain-like_cys_pep_sf"/>
</dbReference>
<evidence type="ECO:0000256" key="1">
    <source>
        <dbReference type="SAM" id="MobiDB-lite"/>
    </source>
</evidence>
<feature type="compositionally biased region" description="Polar residues" evidence="1">
    <location>
        <begin position="11"/>
        <end position="21"/>
    </location>
</feature>
<dbReference type="EMBL" id="BRZM01000006">
    <property type="protein sequence ID" value="GLD48592.1"/>
    <property type="molecule type" value="Genomic_DNA"/>
</dbReference>
<organism evidence="2 3">
    <name type="scientific">Lates japonicus</name>
    <name type="common">Japanese lates</name>
    <dbReference type="NCBI Taxonomy" id="270547"/>
    <lineage>
        <taxon>Eukaryota</taxon>
        <taxon>Metazoa</taxon>
        <taxon>Chordata</taxon>
        <taxon>Craniata</taxon>
        <taxon>Vertebrata</taxon>
        <taxon>Euteleostomi</taxon>
        <taxon>Actinopterygii</taxon>
        <taxon>Neopterygii</taxon>
        <taxon>Teleostei</taxon>
        <taxon>Neoteleostei</taxon>
        <taxon>Acanthomorphata</taxon>
        <taxon>Carangaria</taxon>
        <taxon>Carangaria incertae sedis</taxon>
        <taxon>Centropomidae</taxon>
        <taxon>Lates</taxon>
    </lineage>
</organism>
<evidence type="ECO:0000313" key="3">
    <source>
        <dbReference type="Proteomes" id="UP001279410"/>
    </source>
</evidence>
<proteinExistence type="predicted"/>